<feature type="domain" description="Tryptophan synthase beta chain-like PALP" evidence="1">
    <location>
        <begin position="41"/>
        <end position="126"/>
    </location>
</feature>
<keyword evidence="3" id="KW-1185">Reference proteome</keyword>
<organism evidence="2 3">
    <name type="scientific">Taxus chinensis</name>
    <name type="common">Chinese yew</name>
    <name type="synonym">Taxus wallichiana var. chinensis</name>
    <dbReference type="NCBI Taxonomy" id="29808"/>
    <lineage>
        <taxon>Eukaryota</taxon>
        <taxon>Viridiplantae</taxon>
        <taxon>Streptophyta</taxon>
        <taxon>Embryophyta</taxon>
        <taxon>Tracheophyta</taxon>
        <taxon>Spermatophyta</taxon>
        <taxon>Pinopsida</taxon>
        <taxon>Pinidae</taxon>
        <taxon>Conifers II</taxon>
        <taxon>Cupressales</taxon>
        <taxon>Taxaceae</taxon>
        <taxon>Taxus</taxon>
    </lineage>
</organism>
<dbReference type="Gene3D" id="3.40.50.1100">
    <property type="match status" value="2"/>
</dbReference>
<feature type="non-terminal residue" evidence="2">
    <location>
        <position position="1"/>
    </location>
</feature>
<feature type="non-terminal residue" evidence="2">
    <location>
        <position position="232"/>
    </location>
</feature>
<dbReference type="EMBL" id="JAHRHJ020000004">
    <property type="protein sequence ID" value="KAH9317427.1"/>
    <property type="molecule type" value="Genomic_DNA"/>
</dbReference>
<gene>
    <name evidence="2" type="ORF">KI387_019196</name>
</gene>
<dbReference type="InterPro" id="IPR050214">
    <property type="entry name" value="Cys_Synth/Cystath_Beta-Synth"/>
</dbReference>
<dbReference type="PANTHER" id="PTHR10314">
    <property type="entry name" value="CYSTATHIONINE BETA-SYNTHASE"/>
    <property type="match status" value="1"/>
</dbReference>
<dbReference type="Pfam" id="PF00291">
    <property type="entry name" value="PALP"/>
    <property type="match status" value="1"/>
</dbReference>
<dbReference type="InterPro" id="IPR001926">
    <property type="entry name" value="TrpB-like_PALP"/>
</dbReference>
<sequence length="232" mass="25512">PFLSFETDNAYRADLWKYGYRVGIYGHNERVQIIADNSSYTSLEQRVRIQTFGSELVLTDPDKGMGGAIKKAYQILENTRDAFMLQQFENPVNVKAHFETTGPKIWEDTLGQVDIFVMGIGSGGTVWCGQIPQVQESQCQGHGGSDGLLGYVPSLDHVVADTVASHPDVESILEGVILTSPALCVRPTHPIFGMITLVFSLFLPKFQFSGANKRGILVSRDPVALVAKYSDL</sequence>
<protein>
    <recommendedName>
        <fullName evidence="1">Tryptophan synthase beta chain-like PALP domain-containing protein</fullName>
    </recommendedName>
</protein>
<dbReference type="InterPro" id="IPR036052">
    <property type="entry name" value="TrpB-like_PALP_sf"/>
</dbReference>
<reference evidence="2 3" key="1">
    <citation type="journal article" date="2021" name="Nat. Plants">
        <title>The Taxus genome provides insights into paclitaxel biosynthesis.</title>
        <authorList>
            <person name="Xiong X."/>
            <person name="Gou J."/>
            <person name="Liao Q."/>
            <person name="Li Y."/>
            <person name="Zhou Q."/>
            <person name="Bi G."/>
            <person name="Li C."/>
            <person name="Du R."/>
            <person name="Wang X."/>
            <person name="Sun T."/>
            <person name="Guo L."/>
            <person name="Liang H."/>
            <person name="Lu P."/>
            <person name="Wu Y."/>
            <person name="Zhang Z."/>
            <person name="Ro D.K."/>
            <person name="Shang Y."/>
            <person name="Huang S."/>
            <person name="Yan J."/>
        </authorList>
    </citation>
    <scope>NUCLEOTIDE SEQUENCE [LARGE SCALE GENOMIC DNA]</scope>
    <source>
        <strain evidence="2">Ta-2019</strain>
    </source>
</reference>
<dbReference type="SUPFAM" id="SSF53686">
    <property type="entry name" value="Tryptophan synthase beta subunit-like PLP-dependent enzymes"/>
    <property type="match status" value="1"/>
</dbReference>
<dbReference type="AlphaFoldDB" id="A0AA38G6R1"/>
<name>A0AA38G6R1_TAXCH</name>
<evidence type="ECO:0000313" key="2">
    <source>
        <dbReference type="EMBL" id="KAH9317427.1"/>
    </source>
</evidence>
<accession>A0AA38G6R1</accession>
<proteinExistence type="predicted"/>
<comment type="caution">
    <text evidence="2">The sequence shown here is derived from an EMBL/GenBank/DDBJ whole genome shotgun (WGS) entry which is preliminary data.</text>
</comment>
<dbReference type="Proteomes" id="UP000824469">
    <property type="component" value="Unassembled WGS sequence"/>
</dbReference>
<evidence type="ECO:0000313" key="3">
    <source>
        <dbReference type="Proteomes" id="UP000824469"/>
    </source>
</evidence>
<evidence type="ECO:0000259" key="1">
    <source>
        <dbReference type="Pfam" id="PF00291"/>
    </source>
</evidence>